<dbReference type="EMBL" id="JARESE010000020">
    <property type="protein sequence ID" value="MDE8651749.1"/>
    <property type="molecule type" value="Genomic_DNA"/>
</dbReference>
<feature type="signal peptide" evidence="1">
    <location>
        <begin position="1"/>
        <end position="24"/>
    </location>
</feature>
<sequence length="99" mass="10694">MKITTPFAMAAALGIALTATASYAREVRVSYGDLNLATAEGQKKLERRLDQAARQACGFDEMTTGTRLRSAKTLACYKEAHAKARNDMALAIENERLGG</sequence>
<reference evidence="2 3" key="1">
    <citation type="submission" date="2023-03" db="EMBL/GenBank/DDBJ databases">
        <title>NovoSphingobium album sp. nov. isolated from polycyclic aromatic hydrocarbons- and heavy-metal polluted soil.</title>
        <authorList>
            <person name="Liu Z."/>
            <person name="Wang K."/>
        </authorList>
    </citation>
    <scope>NUCLEOTIDE SEQUENCE [LARGE SCALE GENOMIC DNA]</scope>
    <source>
        <strain evidence="2 3">H3SJ31-1</strain>
    </source>
</reference>
<protein>
    <submittedName>
        <fullName evidence="2">UrcA family protein</fullName>
    </submittedName>
</protein>
<gene>
    <name evidence="2" type="ORF">PYV00_08440</name>
</gene>
<evidence type="ECO:0000313" key="2">
    <source>
        <dbReference type="EMBL" id="MDE8651749.1"/>
    </source>
</evidence>
<keyword evidence="1" id="KW-0732">Signal</keyword>
<dbReference type="NCBIfam" id="TIGR04433">
    <property type="entry name" value="UrcA_uranyl"/>
    <property type="match status" value="1"/>
</dbReference>
<organism evidence="2 3">
    <name type="scientific">Novosphingobium album</name>
    <name type="common">ex Liu et al. 2023</name>
    <dbReference type="NCBI Taxonomy" id="3031130"/>
    <lineage>
        <taxon>Bacteria</taxon>
        <taxon>Pseudomonadati</taxon>
        <taxon>Pseudomonadota</taxon>
        <taxon>Alphaproteobacteria</taxon>
        <taxon>Sphingomonadales</taxon>
        <taxon>Sphingomonadaceae</taxon>
        <taxon>Novosphingobium</taxon>
    </lineage>
</organism>
<dbReference type="RefSeq" id="WP_275227845.1">
    <property type="nucleotide sequence ID" value="NZ_JARESE010000020.1"/>
</dbReference>
<proteinExistence type="predicted"/>
<evidence type="ECO:0000313" key="3">
    <source>
        <dbReference type="Proteomes" id="UP001216253"/>
    </source>
</evidence>
<evidence type="ECO:0000256" key="1">
    <source>
        <dbReference type="SAM" id="SignalP"/>
    </source>
</evidence>
<dbReference type="InterPro" id="IPR030972">
    <property type="entry name" value="UrcA_uranyl"/>
</dbReference>
<keyword evidence="3" id="KW-1185">Reference proteome</keyword>
<name>A0ABT5WPE6_9SPHN</name>
<accession>A0ABT5WPE6</accession>
<comment type="caution">
    <text evidence="2">The sequence shown here is derived from an EMBL/GenBank/DDBJ whole genome shotgun (WGS) entry which is preliminary data.</text>
</comment>
<dbReference type="Proteomes" id="UP001216253">
    <property type="component" value="Unassembled WGS sequence"/>
</dbReference>
<feature type="chain" id="PRO_5046076128" evidence="1">
    <location>
        <begin position="25"/>
        <end position="99"/>
    </location>
</feature>